<evidence type="ECO:0000313" key="1">
    <source>
        <dbReference type="EMBL" id="GGJ08798.1"/>
    </source>
</evidence>
<sequence>MAALATQGGVWFAARRNAQTAADLAAYAGVAQLAWQGSGSTGQTAASSVGASVAATSSFATERDPQTGAPGRTTVRVTPGVWAANTSTFTASTASPNAVEVTIDQTQRLGLAALISSTAPVVRVRAIAAITNSSDACILSLTGQTTITGNNTIGAPNCSINSNRQGTSIDCGTSAQIDILAFRAVGEVASQCDGLAPISERQIPASDPYAHLKGVTLPTFQNNDCQNTNTNGNQPIRSTTSTGSLWQPRPYNYNSGNIAYTTLTAVCDDISLQSGDELRLVPGTYFFADASLSVHGGTVHCPTCTSTTGVTLVFTQLTHGNGNNRSSNRFGNISITGGTVTLQSPTAGPWYNQTYTRIDPVTGNQETTSIFDGIVIYRDARAGPNNAKQLDTMNAPNTAQIPGNSDAVNINGGVYLPTSQLFIGGTAAVGSTQDDCQSMVAATIQFTGNSDLSLAGCAARGTSVVRNRVLRLVR</sequence>
<reference evidence="1" key="2">
    <citation type="submission" date="2020-09" db="EMBL/GenBank/DDBJ databases">
        <authorList>
            <person name="Sun Q."/>
            <person name="Zhou Y."/>
        </authorList>
    </citation>
    <scope>NUCLEOTIDE SEQUENCE</scope>
    <source>
        <strain evidence="1">CGMCC 1.3617</strain>
    </source>
</reference>
<gene>
    <name evidence="1" type="ORF">GCM10011320_14680</name>
</gene>
<name>A0A917NMC5_9PROT</name>
<dbReference type="EMBL" id="BMKW01000003">
    <property type="protein sequence ID" value="GGJ08798.1"/>
    <property type="molecule type" value="Genomic_DNA"/>
</dbReference>
<organism evidence="1 2">
    <name type="scientific">Neoroseomonas lacus</name>
    <dbReference type="NCBI Taxonomy" id="287609"/>
    <lineage>
        <taxon>Bacteria</taxon>
        <taxon>Pseudomonadati</taxon>
        <taxon>Pseudomonadota</taxon>
        <taxon>Alphaproteobacteria</taxon>
        <taxon>Acetobacterales</taxon>
        <taxon>Acetobacteraceae</taxon>
        <taxon>Neoroseomonas</taxon>
    </lineage>
</organism>
<dbReference type="AlphaFoldDB" id="A0A917NMC5"/>
<reference evidence="1" key="1">
    <citation type="journal article" date="2014" name="Int. J. Syst. Evol. Microbiol.">
        <title>Complete genome sequence of Corynebacterium casei LMG S-19264T (=DSM 44701T), isolated from a smear-ripened cheese.</title>
        <authorList>
            <consortium name="US DOE Joint Genome Institute (JGI-PGF)"/>
            <person name="Walter F."/>
            <person name="Albersmeier A."/>
            <person name="Kalinowski J."/>
            <person name="Ruckert C."/>
        </authorList>
    </citation>
    <scope>NUCLEOTIDE SEQUENCE</scope>
    <source>
        <strain evidence="1">CGMCC 1.3617</strain>
    </source>
</reference>
<accession>A0A917NMC5</accession>
<keyword evidence="2" id="KW-1185">Reference proteome</keyword>
<proteinExistence type="predicted"/>
<comment type="caution">
    <text evidence="1">The sequence shown here is derived from an EMBL/GenBank/DDBJ whole genome shotgun (WGS) entry which is preliminary data.</text>
</comment>
<protein>
    <submittedName>
        <fullName evidence="1">Uncharacterized protein</fullName>
    </submittedName>
</protein>
<evidence type="ECO:0000313" key="2">
    <source>
        <dbReference type="Proteomes" id="UP000661507"/>
    </source>
</evidence>
<dbReference type="Proteomes" id="UP000661507">
    <property type="component" value="Unassembled WGS sequence"/>
</dbReference>